<dbReference type="GO" id="GO:0009425">
    <property type="term" value="C:bacterial-type flagellum basal body"/>
    <property type="evidence" value="ECO:0007669"/>
    <property type="project" value="UniProtKB-SubCell"/>
</dbReference>
<feature type="transmembrane region" description="Helical" evidence="9">
    <location>
        <begin position="49"/>
        <end position="69"/>
    </location>
</feature>
<gene>
    <name evidence="10" type="ORF">S01H4_15195</name>
</gene>
<dbReference type="GO" id="GO:0009306">
    <property type="term" value="P:protein secretion"/>
    <property type="evidence" value="ECO:0007669"/>
    <property type="project" value="InterPro"/>
</dbReference>
<keyword evidence="6 9" id="KW-1133">Transmembrane helix</keyword>
<dbReference type="InterPro" id="IPR006305">
    <property type="entry name" value="FliQ"/>
</dbReference>
<proteinExistence type="predicted"/>
<dbReference type="GO" id="GO:0044780">
    <property type="term" value="P:bacterial-type flagellum assembly"/>
    <property type="evidence" value="ECO:0007669"/>
    <property type="project" value="InterPro"/>
</dbReference>
<dbReference type="PIRSF" id="PIRSF004669">
    <property type="entry name" value="FliQ"/>
    <property type="match status" value="1"/>
</dbReference>
<reference evidence="10" key="1">
    <citation type="journal article" date="2014" name="Front. Microbiol.">
        <title>High frequency of phylogenetically diverse reductive dehalogenase-homologous genes in deep subseafloor sedimentary metagenomes.</title>
        <authorList>
            <person name="Kawai M."/>
            <person name="Futagami T."/>
            <person name="Toyoda A."/>
            <person name="Takaki Y."/>
            <person name="Nishi S."/>
            <person name="Hori S."/>
            <person name="Arai W."/>
            <person name="Tsubouchi T."/>
            <person name="Morono Y."/>
            <person name="Uchiyama I."/>
            <person name="Ito T."/>
            <person name="Fujiyama A."/>
            <person name="Inagaki F."/>
            <person name="Takami H."/>
        </authorList>
    </citation>
    <scope>NUCLEOTIDE SEQUENCE</scope>
    <source>
        <strain evidence="10">Expedition CK06-06</strain>
    </source>
</reference>
<feature type="transmembrane region" description="Helical" evidence="9">
    <location>
        <begin position="15"/>
        <end position="37"/>
    </location>
</feature>
<organism evidence="10">
    <name type="scientific">marine sediment metagenome</name>
    <dbReference type="NCBI Taxonomy" id="412755"/>
    <lineage>
        <taxon>unclassified sequences</taxon>
        <taxon>metagenomes</taxon>
        <taxon>ecological metagenomes</taxon>
    </lineage>
</organism>
<comment type="subcellular location">
    <subcellularLocation>
        <location evidence="1">Bacterial flagellum basal body</location>
    </subcellularLocation>
    <subcellularLocation>
        <location evidence="2">Cell membrane</location>
        <topology evidence="2">Multi-pass membrane protein</topology>
    </subcellularLocation>
</comment>
<dbReference type="NCBIfam" id="TIGR01402">
    <property type="entry name" value="fliQ"/>
    <property type="match status" value="1"/>
</dbReference>
<evidence type="ECO:0000256" key="1">
    <source>
        <dbReference type="ARBA" id="ARBA00004117"/>
    </source>
</evidence>
<keyword evidence="7 9" id="KW-0472">Membrane</keyword>
<dbReference type="EMBL" id="BART01006657">
    <property type="protein sequence ID" value="GAG67531.1"/>
    <property type="molecule type" value="Genomic_DNA"/>
</dbReference>
<evidence type="ECO:0000313" key="10">
    <source>
        <dbReference type="EMBL" id="GAG67531.1"/>
    </source>
</evidence>
<keyword evidence="8" id="KW-0975">Bacterial flagellum</keyword>
<feature type="non-terminal residue" evidence="10">
    <location>
        <position position="1"/>
    </location>
</feature>
<evidence type="ECO:0000256" key="7">
    <source>
        <dbReference type="ARBA" id="ARBA00023136"/>
    </source>
</evidence>
<dbReference type="Pfam" id="PF01313">
    <property type="entry name" value="Bac_export_3"/>
    <property type="match status" value="1"/>
</dbReference>
<keyword evidence="5 9" id="KW-0812">Transmembrane</keyword>
<evidence type="ECO:0000256" key="3">
    <source>
        <dbReference type="ARBA" id="ARBA00021718"/>
    </source>
</evidence>
<evidence type="ECO:0000256" key="6">
    <source>
        <dbReference type="ARBA" id="ARBA00022989"/>
    </source>
</evidence>
<keyword evidence="4" id="KW-1003">Cell membrane</keyword>
<accession>X1B6A5</accession>
<evidence type="ECO:0000256" key="9">
    <source>
        <dbReference type="SAM" id="Phobius"/>
    </source>
</evidence>
<dbReference type="PRINTS" id="PR00952">
    <property type="entry name" value="TYPE3IMQPROT"/>
</dbReference>
<dbReference type="AlphaFoldDB" id="X1B6A5"/>
<evidence type="ECO:0000256" key="8">
    <source>
        <dbReference type="ARBA" id="ARBA00023143"/>
    </source>
</evidence>
<comment type="caution">
    <text evidence="10">The sequence shown here is derived from an EMBL/GenBank/DDBJ whole genome shotgun (WGS) entry which is preliminary data.</text>
</comment>
<dbReference type="PANTHER" id="PTHR34040:SF2">
    <property type="entry name" value="FLAGELLAR BIOSYNTHETIC PROTEIN FLIQ"/>
    <property type="match status" value="1"/>
</dbReference>
<evidence type="ECO:0000256" key="2">
    <source>
        <dbReference type="ARBA" id="ARBA00004651"/>
    </source>
</evidence>
<dbReference type="GO" id="GO:0005886">
    <property type="term" value="C:plasma membrane"/>
    <property type="evidence" value="ECO:0007669"/>
    <property type="project" value="UniProtKB-SubCell"/>
</dbReference>
<sequence>GVEHVLDISREGIKVGILLAAPLMMFGLTAGLVINVFQAVTQISEHTLAIVPKILAIFFALMLFAPWMIDTITGFTTDLFESIPSVVR</sequence>
<evidence type="ECO:0000256" key="4">
    <source>
        <dbReference type="ARBA" id="ARBA00022475"/>
    </source>
</evidence>
<evidence type="ECO:0000256" key="5">
    <source>
        <dbReference type="ARBA" id="ARBA00022692"/>
    </source>
</evidence>
<protein>
    <recommendedName>
        <fullName evidence="3">Flagellar biosynthetic protein FliQ</fullName>
    </recommendedName>
</protein>
<dbReference type="PANTHER" id="PTHR34040">
    <property type="entry name" value="FLAGELLAR BIOSYNTHETIC PROTEIN FLIQ"/>
    <property type="match status" value="1"/>
</dbReference>
<name>X1B6A5_9ZZZZ</name>
<dbReference type="InterPro" id="IPR002191">
    <property type="entry name" value="Bac_export_3"/>
</dbReference>